<evidence type="ECO:0000256" key="1">
    <source>
        <dbReference type="SAM" id="MobiDB-lite"/>
    </source>
</evidence>
<reference evidence="4" key="1">
    <citation type="journal article" date="2019" name="Int. J. Syst. Evol. Microbiol.">
        <title>The Global Catalogue of Microorganisms (GCM) 10K type strain sequencing project: providing services to taxonomists for standard genome sequencing and annotation.</title>
        <authorList>
            <consortium name="The Broad Institute Genomics Platform"/>
            <consortium name="The Broad Institute Genome Sequencing Center for Infectious Disease"/>
            <person name="Wu L."/>
            <person name="Ma J."/>
        </authorList>
    </citation>
    <scope>NUCLEOTIDE SEQUENCE [LARGE SCALE GENOMIC DNA]</scope>
    <source>
        <strain evidence="4">ICMP 6774ER</strain>
    </source>
</reference>
<gene>
    <name evidence="3" type="ORF">ACFSKW_27315</name>
</gene>
<dbReference type="RefSeq" id="WP_379575311.1">
    <property type="nucleotide sequence ID" value="NZ_JBHUFV010000041.1"/>
</dbReference>
<protein>
    <submittedName>
        <fullName evidence="3">Uncharacterized protein</fullName>
    </submittedName>
</protein>
<dbReference type="EMBL" id="JBHUFV010000041">
    <property type="protein sequence ID" value="MFD1935189.1"/>
    <property type="molecule type" value="Genomic_DNA"/>
</dbReference>
<accession>A0ABW4T424</accession>
<keyword evidence="2" id="KW-0812">Transmembrane</keyword>
<name>A0ABW4T424_9ACTN</name>
<feature type="region of interest" description="Disordered" evidence="1">
    <location>
        <begin position="58"/>
        <end position="95"/>
    </location>
</feature>
<keyword evidence="4" id="KW-1185">Reference proteome</keyword>
<comment type="caution">
    <text evidence="3">The sequence shown here is derived from an EMBL/GenBank/DDBJ whole genome shotgun (WGS) entry which is preliminary data.</text>
</comment>
<feature type="transmembrane region" description="Helical" evidence="2">
    <location>
        <begin position="34"/>
        <end position="53"/>
    </location>
</feature>
<organism evidence="3 4">
    <name type="scientific">Nonomuraea mangrovi</name>
    <dbReference type="NCBI Taxonomy" id="2316207"/>
    <lineage>
        <taxon>Bacteria</taxon>
        <taxon>Bacillati</taxon>
        <taxon>Actinomycetota</taxon>
        <taxon>Actinomycetes</taxon>
        <taxon>Streptosporangiales</taxon>
        <taxon>Streptosporangiaceae</taxon>
        <taxon>Nonomuraea</taxon>
    </lineage>
</organism>
<keyword evidence="2" id="KW-1133">Transmembrane helix</keyword>
<evidence type="ECO:0000313" key="4">
    <source>
        <dbReference type="Proteomes" id="UP001597368"/>
    </source>
</evidence>
<proteinExistence type="predicted"/>
<evidence type="ECO:0000313" key="3">
    <source>
        <dbReference type="EMBL" id="MFD1935189.1"/>
    </source>
</evidence>
<feature type="compositionally biased region" description="Basic and acidic residues" evidence="1">
    <location>
        <begin position="58"/>
        <end position="80"/>
    </location>
</feature>
<sequence>MSLWKKIGLGLAAAVVLFIVALVVAVLVPGGWKFSLVVLGVPAVAGWIWFQVIMEHDPSSRREEMPPPGSRWDERTERWQPPHPPYRRPGEGGGR</sequence>
<dbReference type="Proteomes" id="UP001597368">
    <property type="component" value="Unassembled WGS sequence"/>
</dbReference>
<keyword evidence="2" id="KW-0472">Membrane</keyword>
<evidence type="ECO:0000256" key="2">
    <source>
        <dbReference type="SAM" id="Phobius"/>
    </source>
</evidence>
<feature type="transmembrane region" description="Helical" evidence="2">
    <location>
        <begin position="7"/>
        <end position="28"/>
    </location>
</feature>